<evidence type="ECO:0000313" key="2">
    <source>
        <dbReference type="Proteomes" id="UP000306402"/>
    </source>
</evidence>
<organism evidence="1 2">
    <name type="scientific">Dyadobacter luticola</name>
    <dbReference type="NCBI Taxonomy" id="1979387"/>
    <lineage>
        <taxon>Bacteria</taxon>
        <taxon>Pseudomonadati</taxon>
        <taxon>Bacteroidota</taxon>
        <taxon>Cytophagia</taxon>
        <taxon>Cytophagales</taxon>
        <taxon>Spirosomataceae</taxon>
        <taxon>Dyadobacter</taxon>
    </lineage>
</organism>
<protein>
    <submittedName>
        <fullName evidence="1">Uncharacterized protein</fullName>
    </submittedName>
</protein>
<evidence type="ECO:0000313" key="1">
    <source>
        <dbReference type="EMBL" id="TLU98020.1"/>
    </source>
</evidence>
<reference evidence="1 2" key="1">
    <citation type="submission" date="2019-05" db="EMBL/GenBank/DDBJ databases">
        <authorList>
            <person name="Qu J.-H."/>
        </authorList>
    </citation>
    <scope>NUCLEOTIDE SEQUENCE [LARGE SCALE GENOMIC DNA]</scope>
    <source>
        <strain evidence="1 2">T17</strain>
    </source>
</reference>
<gene>
    <name evidence="1" type="ORF">FEN17_24850</name>
</gene>
<dbReference type="Proteomes" id="UP000306402">
    <property type="component" value="Unassembled WGS sequence"/>
</dbReference>
<dbReference type="RefSeq" id="WP_138368120.1">
    <property type="nucleotide sequence ID" value="NZ_VCEJ01000008.1"/>
</dbReference>
<keyword evidence="2" id="KW-1185">Reference proteome</keyword>
<dbReference type="EMBL" id="VCEJ01000008">
    <property type="protein sequence ID" value="TLU98020.1"/>
    <property type="molecule type" value="Genomic_DNA"/>
</dbReference>
<proteinExistence type="predicted"/>
<accession>A0A5R9KP99</accession>
<sequence length="70" mass="8100">MKKFASLSEAFDWWCKSVYPSLPPDVKKGKYTSAWKDFTYKQGISDKRMTEVLSKFGDVNVQTVVTFKPK</sequence>
<dbReference type="AlphaFoldDB" id="A0A5R9KP99"/>
<comment type="caution">
    <text evidence="1">The sequence shown here is derived from an EMBL/GenBank/DDBJ whole genome shotgun (WGS) entry which is preliminary data.</text>
</comment>
<dbReference type="OrthoDB" id="963183at2"/>
<name>A0A5R9KP99_9BACT</name>